<keyword evidence="2" id="KW-0472">Membrane</keyword>
<dbReference type="Proteomes" id="UP000755551">
    <property type="component" value="Unassembled WGS sequence"/>
</dbReference>
<dbReference type="Pfam" id="PF01478">
    <property type="entry name" value="Peptidase_A24"/>
    <property type="match status" value="1"/>
</dbReference>
<evidence type="ECO:0000313" key="4">
    <source>
        <dbReference type="EMBL" id="MBV0933496.1"/>
    </source>
</evidence>
<name>A0ABS6MB23_9GAMM</name>
<feature type="transmembrane region" description="Helical" evidence="2">
    <location>
        <begin position="59"/>
        <end position="77"/>
    </location>
</feature>
<gene>
    <name evidence="4" type="ORF">KTN04_09115</name>
</gene>
<dbReference type="InterPro" id="IPR000045">
    <property type="entry name" value="Prepilin_IV_endopep_pep"/>
</dbReference>
<dbReference type="PANTHER" id="PTHR30487">
    <property type="entry name" value="TYPE 4 PREPILIN-LIKE PROTEINS LEADER PEPTIDE-PROCESSING ENZYME"/>
    <property type="match status" value="1"/>
</dbReference>
<organism evidence="4 5">
    <name type="scientific">Marinobacterium weihaiense</name>
    <dbReference type="NCBI Taxonomy" id="2851016"/>
    <lineage>
        <taxon>Bacteria</taxon>
        <taxon>Pseudomonadati</taxon>
        <taxon>Pseudomonadota</taxon>
        <taxon>Gammaproteobacteria</taxon>
        <taxon>Oceanospirillales</taxon>
        <taxon>Oceanospirillaceae</taxon>
        <taxon>Marinobacterium</taxon>
    </lineage>
</organism>
<keyword evidence="5" id="KW-1185">Reference proteome</keyword>
<sequence>MNLMLALYTYDISTALLILVLMLAVILDWRFNKIPNWLTLCLLGIGLALNYLLLPTSAVHFGLQGVGIGLLFLLPFYLTGGMGAGDVKLMAAIGSFIGPSAVLMAAAFSLVIGGCVAVYMILRSGELVSLYRRYLVMVTTRTLIPAEVGSVARRRFPFSLSIVLGTLIQLGLTGKLEFYHLTTQIGYQLQALGVMQ</sequence>
<evidence type="ECO:0000259" key="3">
    <source>
        <dbReference type="Pfam" id="PF01478"/>
    </source>
</evidence>
<feature type="transmembrane region" description="Helical" evidence="2">
    <location>
        <begin position="34"/>
        <end position="53"/>
    </location>
</feature>
<feature type="domain" description="Prepilin type IV endopeptidase peptidase" evidence="3">
    <location>
        <begin position="16"/>
        <end position="118"/>
    </location>
</feature>
<dbReference type="InterPro" id="IPR050882">
    <property type="entry name" value="Prepilin_peptidase/N-MTase"/>
</dbReference>
<accession>A0ABS6MB23</accession>
<comment type="caution">
    <text evidence="4">The sequence shown here is derived from an EMBL/GenBank/DDBJ whole genome shotgun (WGS) entry which is preliminary data.</text>
</comment>
<reference evidence="4 5" key="1">
    <citation type="submission" date="2021-06" db="EMBL/GenBank/DDBJ databases">
        <title>Bacterium isolated from marine sediment.</title>
        <authorList>
            <person name="Zhu K.-L."/>
            <person name="Du Z.-J."/>
            <person name="Liang Q.-Y."/>
        </authorList>
    </citation>
    <scope>NUCLEOTIDE SEQUENCE [LARGE SCALE GENOMIC DNA]</scope>
    <source>
        <strain evidence="4 5">A346</strain>
    </source>
</reference>
<protein>
    <submittedName>
        <fullName evidence="4">A24 family peptidase</fullName>
    </submittedName>
</protein>
<feature type="transmembrane region" description="Helical" evidence="2">
    <location>
        <begin position="89"/>
        <end position="122"/>
    </location>
</feature>
<comment type="similarity">
    <text evidence="1">Belongs to the peptidase A24 family.</text>
</comment>
<evidence type="ECO:0000256" key="1">
    <source>
        <dbReference type="ARBA" id="ARBA00005801"/>
    </source>
</evidence>
<evidence type="ECO:0000313" key="5">
    <source>
        <dbReference type="Proteomes" id="UP000755551"/>
    </source>
</evidence>
<dbReference type="EMBL" id="JAHQZT010000009">
    <property type="protein sequence ID" value="MBV0933496.1"/>
    <property type="molecule type" value="Genomic_DNA"/>
</dbReference>
<keyword evidence="2" id="KW-1133">Transmembrane helix</keyword>
<evidence type="ECO:0000256" key="2">
    <source>
        <dbReference type="SAM" id="Phobius"/>
    </source>
</evidence>
<dbReference type="PANTHER" id="PTHR30487:SF0">
    <property type="entry name" value="PREPILIN LEADER PEPTIDASE_N-METHYLTRANSFERASE-RELATED"/>
    <property type="match status" value="1"/>
</dbReference>
<proteinExistence type="inferred from homology"/>
<keyword evidence="2" id="KW-0812">Transmembrane</keyword>
<feature type="transmembrane region" description="Helical" evidence="2">
    <location>
        <begin position="6"/>
        <end position="27"/>
    </location>
</feature>